<gene>
    <name evidence="1" type="ORF">BURPS1710A_A2718</name>
</gene>
<reference evidence="1" key="1">
    <citation type="submission" date="2009-05" db="EMBL/GenBank/DDBJ databases">
        <authorList>
            <person name="Harkins D.M."/>
            <person name="DeShazer D."/>
            <person name="Woods D.E."/>
            <person name="Brinkac L.M."/>
            <person name="Brown K.A."/>
            <person name="Hung G.C."/>
            <person name="Tuanyok A."/>
            <person name="Zhang B."/>
            <person name="Nierman W.C."/>
        </authorList>
    </citation>
    <scope>NUCLEOTIDE SEQUENCE [LARGE SCALE GENOMIC DNA]</scope>
    <source>
        <strain evidence="1">1710a</strain>
    </source>
</reference>
<name>A0A0E1VW84_BURPE</name>
<protein>
    <submittedName>
        <fullName evidence="1">Uncharacterized protein</fullName>
    </submittedName>
</protein>
<dbReference type="Proteomes" id="UP000001812">
    <property type="component" value="Chromosome II"/>
</dbReference>
<dbReference type="AlphaFoldDB" id="A0A0E1VW84"/>
<dbReference type="HOGENOM" id="CLU_201020_0_0_4"/>
<sequence>MPPRIVSRRRPDIRAHHARAWSGGARGRPPRRFSYRRAPGYFRRPENDFIRRLFSILFMNFELVIESRDSKQK</sequence>
<evidence type="ECO:0000313" key="1">
    <source>
        <dbReference type="EMBL" id="EET05190.1"/>
    </source>
</evidence>
<proteinExistence type="predicted"/>
<organism evidence="1">
    <name type="scientific">Burkholderia pseudomallei 1710a</name>
    <dbReference type="NCBI Taxonomy" id="320371"/>
    <lineage>
        <taxon>Bacteria</taxon>
        <taxon>Pseudomonadati</taxon>
        <taxon>Pseudomonadota</taxon>
        <taxon>Betaproteobacteria</taxon>
        <taxon>Burkholderiales</taxon>
        <taxon>Burkholderiaceae</taxon>
        <taxon>Burkholderia</taxon>
        <taxon>pseudomallei group</taxon>
    </lineage>
</organism>
<accession>A0A0E1VW84</accession>
<dbReference type="EMBL" id="CM000833">
    <property type="protein sequence ID" value="EET05190.1"/>
    <property type="molecule type" value="Genomic_DNA"/>
</dbReference>